<name>A0ABT6CKZ7_9SPHN</name>
<dbReference type="SUPFAM" id="SSF143744">
    <property type="entry name" value="GlcG-like"/>
    <property type="match status" value="1"/>
</dbReference>
<protein>
    <submittedName>
        <fullName evidence="1">Heme-binding protein</fullName>
    </submittedName>
</protein>
<dbReference type="EMBL" id="JAROCY010000015">
    <property type="protein sequence ID" value="MDF8334582.1"/>
    <property type="molecule type" value="Genomic_DNA"/>
</dbReference>
<sequence length="135" mass="13562">MIETAIHLSTAAARTMVNAAMACAQDHGCLVVVAVVDAGGHLLLLERGTGAPLASIDVAREKARTAALYGFPTFVMEQAARSVPTMAALPNMLPFGGGIPTRSDGRITGAIGVSGGTTEQDIACAEAAIAALVTG</sequence>
<dbReference type="Proteomes" id="UP001222770">
    <property type="component" value="Unassembled WGS sequence"/>
</dbReference>
<dbReference type="InterPro" id="IPR038084">
    <property type="entry name" value="PduO/GlcC-like_sf"/>
</dbReference>
<gene>
    <name evidence="1" type="ORF">POM99_15345</name>
</gene>
<dbReference type="PANTHER" id="PTHR34309">
    <property type="entry name" value="SLR1406 PROTEIN"/>
    <property type="match status" value="1"/>
</dbReference>
<proteinExistence type="predicted"/>
<evidence type="ECO:0000313" key="2">
    <source>
        <dbReference type="Proteomes" id="UP001222770"/>
    </source>
</evidence>
<keyword evidence="2" id="KW-1185">Reference proteome</keyword>
<comment type="caution">
    <text evidence="1">The sequence shown here is derived from an EMBL/GenBank/DDBJ whole genome shotgun (WGS) entry which is preliminary data.</text>
</comment>
<accession>A0ABT6CKZ7</accession>
<dbReference type="InterPro" id="IPR052517">
    <property type="entry name" value="GlcG_carb_metab_protein"/>
</dbReference>
<reference evidence="1 2" key="1">
    <citation type="submission" date="2023-03" db="EMBL/GenBank/DDBJ databases">
        <title>Novosphingobium cyanobacteriorum sp. nov., isolated from a eutrophic reservoir during the Microcystis bloom period.</title>
        <authorList>
            <person name="Kang M."/>
            <person name="Le V."/>
            <person name="Ko S.-R."/>
            <person name="Lee S.-A."/>
            <person name="Ahn C.-Y."/>
        </authorList>
    </citation>
    <scope>NUCLEOTIDE SEQUENCE [LARGE SCALE GENOMIC DNA]</scope>
    <source>
        <strain evidence="1 2">HBC54</strain>
    </source>
</reference>
<dbReference type="InterPro" id="IPR005624">
    <property type="entry name" value="PduO/GlcC-like"/>
</dbReference>
<dbReference type="PANTHER" id="PTHR34309:SF1">
    <property type="entry name" value="PROTEIN GLCG"/>
    <property type="match status" value="1"/>
</dbReference>
<evidence type="ECO:0000313" key="1">
    <source>
        <dbReference type="EMBL" id="MDF8334582.1"/>
    </source>
</evidence>
<dbReference type="Pfam" id="PF03928">
    <property type="entry name" value="HbpS-like"/>
    <property type="match status" value="1"/>
</dbReference>
<dbReference type="Gene3D" id="3.30.450.150">
    <property type="entry name" value="Haem-degrading domain"/>
    <property type="match status" value="1"/>
</dbReference>
<dbReference type="RefSeq" id="WP_277279357.1">
    <property type="nucleotide sequence ID" value="NZ_JAROCY010000015.1"/>
</dbReference>
<organism evidence="1 2">
    <name type="scientific">Novosphingobium cyanobacteriorum</name>
    <dbReference type="NCBI Taxonomy" id="3024215"/>
    <lineage>
        <taxon>Bacteria</taxon>
        <taxon>Pseudomonadati</taxon>
        <taxon>Pseudomonadota</taxon>
        <taxon>Alphaproteobacteria</taxon>
        <taxon>Sphingomonadales</taxon>
        <taxon>Sphingomonadaceae</taxon>
        <taxon>Novosphingobium</taxon>
    </lineage>
</organism>